<gene>
    <name evidence="2" type="ORF">MELLADRAFT_62485</name>
</gene>
<evidence type="ECO:0000313" key="3">
    <source>
        <dbReference type="Proteomes" id="UP000001072"/>
    </source>
</evidence>
<reference evidence="3" key="1">
    <citation type="journal article" date="2011" name="Proc. Natl. Acad. Sci. U.S.A.">
        <title>Obligate biotrophy features unraveled by the genomic analysis of rust fungi.</title>
        <authorList>
            <person name="Duplessis S."/>
            <person name="Cuomo C.A."/>
            <person name="Lin Y.-C."/>
            <person name="Aerts A."/>
            <person name="Tisserant E."/>
            <person name="Veneault-Fourrey C."/>
            <person name="Joly D.L."/>
            <person name="Hacquard S."/>
            <person name="Amselem J."/>
            <person name="Cantarel B.L."/>
            <person name="Chiu R."/>
            <person name="Coutinho P.M."/>
            <person name="Feau N."/>
            <person name="Field M."/>
            <person name="Frey P."/>
            <person name="Gelhaye E."/>
            <person name="Goldberg J."/>
            <person name="Grabherr M.G."/>
            <person name="Kodira C.D."/>
            <person name="Kohler A."/>
            <person name="Kuees U."/>
            <person name="Lindquist E.A."/>
            <person name="Lucas S.M."/>
            <person name="Mago R."/>
            <person name="Mauceli E."/>
            <person name="Morin E."/>
            <person name="Murat C."/>
            <person name="Pangilinan J.L."/>
            <person name="Park R."/>
            <person name="Pearson M."/>
            <person name="Quesneville H."/>
            <person name="Rouhier N."/>
            <person name="Sakthikumar S."/>
            <person name="Salamov A.A."/>
            <person name="Schmutz J."/>
            <person name="Selles B."/>
            <person name="Shapiro H."/>
            <person name="Tanguay P."/>
            <person name="Tuskan G.A."/>
            <person name="Henrissat B."/>
            <person name="Van de Peer Y."/>
            <person name="Rouze P."/>
            <person name="Ellis J.G."/>
            <person name="Dodds P.N."/>
            <person name="Schein J.E."/>
            <person name="Zhong S."/>
            <person name="Hamelin R.C."/>
            <person name="Grigoriev I.V."/>
            <person name="Szabo L.J."/>
            <person name="Martin F."/>
        </authorList>
    </citation>
    <scope>NUCLEOTIDE SEQUENCE [LARGE SCALE GENOMIC DNA]</scope>
    <source>
        <strain evidence="3">98AG31 / pathotype 3-4-7</strain>
    </source>
</reference>
<accession>F4RJ50</accession>
<dbReference type="RefSeq" id="XP_007409046.1">
    <property type="nucleotide sequence ID" value="XM_007408984.1"/>
</dbReference>
<dbReference type="KEGG" id="mlr:MELLADRAFT_62485"/>
<evidence type="ECO:0000313" key="2">
    <source>
        <dbReference type="EMBL" id="EGG07714.1"/>
    </source>
</evidence>
<feature type="compositionally biased region" description="Basic and acidic residues" evidence="1">
    <location>
        <begin position="1"/>
        <end position="22"/>
    </location>
</feature>
<keyword evidence="3" id="KW-1185">Reference proteome</keyword>
<dbReference type="InParanoid" id="F4RJ50"/>
<proteinExistence type="predicted"/>
<name>F4RJ50_MELLP</name>
<feature type="compositionally biased region" description="Polar residues" evidence="1">
    <location>
        <begin position="78"/>
        <end position="91"/>
    </location>
</feature>
<dbReference type="VEuPathDB" id="FungiDB:MELLADRAFT_62485"/>
<organism evidence="3">
    <name type="scientific">Melampsora larici-populina (strain 98AG31 / pathotype 3-4-7)</name>
    <name type="common">Poplar leaf rust fungus</name>
    <dbReference type="NCBI Taxonomy" id="747676"/>
    <lineage>
        <taxon>Eukaryota</taxon>
        <taxon>Fungi</taxon>
        <taxon>Dikarya</taxon>
        <taxon>Basidiomycota</taxon>
        <taxon>Pucciniomycotina</taxon>
        <taxon>Pucciniomycetes</taxon>
        <taxon>Pucciniales</taxon>
        <taxon>Melampsoraceae</taxon>
        <taxon>Melampsora</taxon>
    </lineage>
</organism>
<dbReference type="AlphaFoldDB" id="F4RJ50"/>
<dbReference type="EMBL" id="GL883103">
    <property type="protein sequence ID" value="EGG07714.1"/>
    <property type="molecule type" value="Genomic_DNA"/>
</dbReference>
<feature type="compositionally biased region" description="Polar residues" evidence="1">
    <location>
        <begin position="24"/>
        <end position="63"/>
    </location>
</feature>
<feature type="compositionally biased region" description="Polar residues" evidence="1">
    <location>
        <begin position="106"/>
        <end position="129"/>
    </location>
</feature>
<feature type="compositionally biased region" description="Polar residues" evidence="1">
    <location>
        <begin position="163"/>
        <end position="180"/>
    </location>
</feature>
<dbReference type="HOGENOM" id="CLU_1349214_0_0_1"/>
<feature type="compositionally biased region" description="Basic and acidic residues" evidence="1">
    <location>
        <begin position="130"/>
        <end position="148"/>
    </location>
</feature>
<dbReference type="GeneID" id="18929915"/>
<feature type="region of interest" description="Disordered" evidence="1">
    <location>
        <begin position="1"/>
        <end position="203"/>
    </location>
</feature>
<evidence type="ECO:0000256" key="1">
    <source>
        <dbReference type="SAM" id="MobiDB-lite"/>
    </source>
</evidence>
<protein>
    <submittedName>
        <fullName evidence="2">Uncharacterized protein</fullName>
    </submittedName>
</protein>
<dbReference type="Proteomes" id="UP000001072">
    <property type="component" value="Unassembled WGS sequence"/>
</dbReference>
<sequence>MSAQREIDQFDAQVKRSSDRLRNGSASPPEAQTQDGTLDNTSTTHQANPEGDNPTSQGTSSATQGRKRGQGGKKGQGANKNTPPTGTTTRSGAAAQETPEGGPQSKEGTTQPSENQPPSNRDASSNNTDKQPEAERRDRQDTSSHEQSESVELGSRQRHESNLDPSLTGGSRRSDLSSLISPEIVNGNAAREKSCKPCPHPLK</sequence>